<dbReference type="PANTHER" id="PTHR43046:SF14">
    <property type="entry name" value="MUTT_NUDIX FAMILY PROTEIN"/>
    <property type="match status" value="1"/>
</dbReference>
<dbReference type="AlphaFoldDB" id="A0A2W0CWW7"/>
<dbReference type="InterPro" id="IPR015797">
    <property type="entry name" value="NUDIX_hydrolase-like_dom_sf"/>
</dbReference>
<sequence length="157" mass="18047">MITSKFHHLTRGIIISQDQVLLAHAIGHQNTFLPGGHIEFGESAPDALKREIEEELGLSCYIDGYLGSVEHRWEKNKELHCEMNQVFRVKVPELDVLQSPVSLESHIEFYWASVYELAGHHLQPYPFRKLIPQLVRGDTSIWWESTLKDGITTDNIE</sequence>
<comment type="cofactor">
    <cofactor evidence="1">
        <name>Mg(2+)</name>
        <dbReference type="ChEBI" id="CHEBI:18420"/>
    </cofactor>
</comment>
<dbReference type="Proteomes" id="UP000247459">
    <property type="component" value="Unassembled WGS sequence"/>
</dbReference>
<dbReference type="PROSITE" id="PS00893">
    <property type="entry name" value="NUDIX_BOX"/>
    <property type="match status" value="1"/>
</dbReference>
<keyword evidence="2 4" id="KW-0378">Hydrolase</keyword>
<dbReference type="Pfam" id="PF00293">
    <property type="entry name" value="NUDIX"/>
    <property type="match status" value="1"/>
</dbReference>
<evidence type="ECO:0000259" key="3">
    <source>
        <dbReference type="PROSITE" id="PS51462"/>
    </source>
</evidence>
<dbReference type="PANTHER" id="PTHR43046">
    <property type="entry name" value="GDP-MANNOSE MANNOSYL HYDROLASE"/>
    <property type="match status" value="1"/>
</dbReference>
<dbReference type="Gene3D" id="3.90.79.10">
    <property type="entry name" value="Nucleoside Triphosphate Pyrophosphohydrolase"/>
    <property type="match status" value="1"/>
</dbReference>
<organism evidence="4 5">
    <name type="scientific">Paenibacillus illinoisensis</name>
    <dbReference type="NCBI Taxonomy" id="59845"/>
    <lineage>
        <taxon>Bacteria</taxon>
        <taxon>Bacillati</taxon>
        <taxon>Bacillota</taxon>
        <taxon>Bacilli</taxon>
        <taxon>Bacillales</taxon>
        <taxon>Paenibacillaceae</taxon>
        <taxon>Paenibacillus</taxon>
    </lineage>
</organism>
<comment type="caution">
    <text evidence="4">The sequence shown here is derived from an EMBL/GenBank/DDBJ whole genome shotgun (WGS) entry which is preliminary data.</text>
</comment>
<dbReference type="EC" id="3.6.1.-" evidence="4"/>
<gene>
    <name evidence="4" type="ORF">PIL02S_03292</name>
</gene>
<dbReference type="GO" id="GO:0016787">
    <property type="term" value="F:hydrolase activity"/>
    <property type="evidence" value="ECO:0007669"/>
    <property type="project" value="UniProtKB-KW"/>
</dbReference>
<evidence type="ECO:0000313" key="4">
    <source>
        <dbReference type="EMBL" id="PYY28151.1"/>
    </source>
</evidence>
<feature type="domain" description="Nudix hydrolase" evidence="3">
    <location>
        <begin position="5"/>
        <end position="135"/>
    </location>
</feature>
<proteinExistence type="predicted"/>
<dbReference type="RefSeq" id="WP_181429816.1">
    <property type="nucleotide sequence ID" value="NZ_PRLG01000020.1"/>
</dbReference>
<evidence type="ECO:0000256" key="1">
    <source>
        <dbReference type="ARBA" id="ARBA00001946"/>
    </source>
</evidence>
<dbReference type="EMBL" id="PRLG01000020">
    <property type="protein sequence ID" value="PYY28151.1"/>
    <property type="molecule type" value="Genomic_DNA"/>
</dbReference>
<reference evidence="4 5" key="1">
    <citation type="submission" date="2018-01" db="EMBL/GenBank/DDBJ databases">
        <title>Genome sequence of the PGP bacterium Paenibacillus illinoisensis E3.</title>
        <authorList>
            <person name="Rolli E."/>
            <person name="Marasco R."/>
            <person name="Bessem C."/>
            <person name="Michoud G."/>
            <person name="Gaiarsa S."/>
            <person name="Borin S."/>
            <person name="Daffonchio D."/>
        </authorList>
    </citation>
    <scope>NUCLEOTIDE SEQUENCE [LARGE SCALE GENOMIC DNA]</scope>
    <source>
        <strain evidence="4 5">E3</strain>
    </source>
</reference>
<dbReference type="SUPFAM" id="SSF55811">
    <property type="entry name" value="Nudix"/>
    <property type="match status" value="1"/>
</dbReference>
<dbReference type="PROSITE" id="PS51462">
    <property type="entry name" value="NUDIX"/>
    <property type="match status" value="1"/>
</dbReference>
<evidence type="ECO:0000256" key="2">
    <source>
        <dbReference type="ARBA" id="ARBA00022801"/>
    </source>
</evidence>
<accession>A0A2W0CWW7</accession>
<name>A0A2W0CWW7_9BACL</name>
<evidence type="ECO:0000313" key="5">
    <source>
        <dbReference type="Proteomes" id="UP000247459"/>
    </source>
</evidence>
<dbReference type="InterPro" id="IPR020084">
    <property type="entry name" value="NUDIX_hydrolase_CS"/>
</dbReference>
<dbReference type="InterPro" id="IPR000086">
    <property type="entry name" value="NUDIX_hydrolase_dom"/>
</dbReference>
<protein>
    <submittedName>
        <fullName evidence="4">NUDIX hydrolase</fullName>
        <ecNumber evidence="4">3.6.1.-</ecNumber>
    </submittedName>
</protein>